<evidence type="ECO:0000256" key="3">
    <source>
        <dbReference type="SAM" id="MobiDB-lite"/>
    </source>
</evidence>
<protein>
    <recommendedName>
        <fullName evidence="2">Carboxypeptidase</fullName>
        <ecNumber evidence="2">3.4.16.-</ecNumber>
    </recommendedName>
</protein>
<dbReference type="EMBL" id="CAUYUJ010019226">
    <property type="protein sequence ID" value="CAK0889525.1"/>
    <property type="molecule type" value="Genomic_DNA"/>
</dbReference>
<organism evidence="4 5">
    <name type="scientific">Prorocentrum cordatum</name>
    <dbReference type="NCBI Taxonomy" id="2364126"/>
    <lineage>
        <taxon>Eukaryota</taxon>
        <taxon>Sar</taxon>
        <taxon>Alveolata</taxon>
        <taxon>Dinophyceae</taxon>
        <taxon>Prorocentrales</taxon>
        <taxon>Prorocentraceae</taxon>
        <taxon>Prorocentrum</taxon>
    </lineage>
</organism>
<dbReference type="InterPro" id="IPR018202">
    <property type="entry name" value="Ser_caboxypep_ser_AS"/>
</dbReference>
<evidence type="ECO:0000256" key="2">
    <source>
        <dbReference type="RuleBase" id="RU361156"/>
    </source>
</evidence>
<keyword evidence="5" id="KW-1185">Reference proteome</keyword>
<dbReference type="PRINTS" id="PR00724">
    <property type="entry name" value="CRBOXYPTASEC"/>
</dbReference>
<feature type="non-terminal residue" evidence="4">
    <location>
        <position position="1"/>
    </location>
</feature>
<comment type="similarity">
    <text evidence="1 2">Belongs to the peptidase S10 family.</text>
</comment>
<feature type="region of interest" description="Disordered" evidence="3">
    <location>
        <begin position="533"/>
        <end position="585"/>
    </location>
</feature>
<dbReference type="Gene3D" id="3.40.50.1820">
    <property type="entry name" value="alpha/beta hydrolase"/>
    <property type="match status" value="1"/>
</dbReference>
<reference evidence="4" key="1">
    <citation type="submission" date="2023-10" db="EMBL/GenBank/DDBJ databases">
        <authorList>
            <person name="Chen Y."/>
            <person name="Shah S."/>
            <person name="Dougan E. K."/>
            <person name="Thang M."/>
            <person name="Chan C."/>
        </authorList>
    </citation>
    <scope>NUCLEOTIDE SEQUENCE [LARGE SCALE GENOMIC DNA]</scope>
</reference>
<keyword evidence="2" id="KW-0378">Hydrolase</keyword>
<dbReference type="PANTHER" id="PTHR11802:SF201">
    <property type="entry name" value="CARBOXYPEPTIDASE"/>
    <property type="match status" value="1"/>
</dbReference>
<dbReference type="PROSITE" id="PS00131">
    <property type="entry name" value="CARBOXYPEPT_SER_SER"/>
    <property type="match status" value="1"/>
</dbReference>
<dbReference type="SUPFAM" id="SSF53474">
    <property type="entry name" value="alpha/beta-Hydrolases"/>
    <property type="match status" value="1"/>
</dbReference>
<name>A0ABN9WTP7_9DINO</name>
<accession>A0ABN9WTP7</accession>
<evidence type="ECO:0000256" key="1">
    <source>
        <dbReference type="ARBA" id="ARBA00009431"/>
    </source>
</evidence>
<proteinExistence type="inferred from homology"/>
<dbReference type="Proteomes" id="UP001189429">
    <property type="component" value="Unassembled WGS sequence"/>
</dbReference>
<evidence type="ECO:0000313" key="5">
    <source>
        <dbReference type="Proteomes" id="UP001189429"/>
    </source>
</evidence>
<gene>
    <name evidence="4" type="ORF">PCOR1329_LOCUS70032</name>
</gene>
<keyword evidence="2" id="KW-0121">Carboxypeptidase</keyword>
<dbReference type="PANTHER" id="PTHR11802">
    <property type="entry name" value="SERINE PROTEASE FAMILY S10 SERINE CARBOXYPEPTIDASE"/>
    <property type="match status" value="1"/>
</dbReference>
<dbReference type="InterPro" id="IPR029058">
    <property type="entry name" value="AB_hydrolase_fold"/>
</dbReference>
<dbReference type="InterPro" id="IPR001563">
    <property type="entry name" value="Peptidase_S10"/>
</dbReference>
<feature type="compositionally biased region" description="Basic residues" evidence="3">
    <location>
        <begin position="470"/>
        <end position="491"/>
    </location>
</feature>
<dbReference type="EC" id="3.4.16.-" evidence="2"/>
<evidence type="ECO:0000313" key="4">
    <source>
        <dbReference type="EMBL" id="CAK0889525.1"/>
    </source>
</evidence>
<feature type="compositionally biased region" description="Basic and acidic residues" evidence="3">
    <location>
        <begin position="571"/>
        <end position="585"/>
    </location>
</feature>
<feature type="non-terminal residue" evidence="4">
    <location>
        <position position="585"/>
    </location>
</feature>
<keyword evidence="2" id="KW-0645">Protease</keyword>
<sequence>SSPVAQRLLRPTREFTGPAAGAFPPSLPLTISDHPPSLGPAAMAASLGARVLRLLPLLRAGAAAGGEPLGAPQAVGALPGAPPGSPHGSHYSGYLEVPWPAGKLETFYYFAPHPDPSRPLVAWMNGGPGASSVVGLFAELGPLLLNARSAPRPGRDGWELFANPDGWGAEGSLLAWEQPAGVGFSRCPGCGDWNDTSATMASHAFLLAFYEAFPAERSRPLFIAGESYGGIYVPLLANQVHLHNSKAAEAIPLRGVAIGNGCIGFGVSGACGTDSLELLVEVLETAAPGVDRSLLAQVRHACRGELDKGLGPADLSTACRSAFKELEEEIGDYNNALADHFGSPCGPDEQGNWGDGSAFSCGSMAATRSYFNDLEVQRALHAVPASATEALKWTTWDGDAPFYNITVADAQPVYRALLAANYSMLIYPRGGGQRAARHLRARDRRGEVGPPRLRRAAAPTQVGRAGWRAGRARHGVRRRPHVRHDRGRGPLRARGPPPPGAGHARGLRAGRGAPGVHRQGVHAAVAGALSPVALRRGRRGSPGCRDAGGARGAGLMGPPRCGPALRRSATRRSEPAADVSDHKRK</sequence>
<dbReference type="Pfam" id="PF00450">
    <property type="entry name" value="Peptidase_S10"/>
    <property type="match status" value="1"/>
</dbReference>
<comment type="caution">
    <text evidence="4">The sequence shown here is derived from an EMBL/GenBank/DDBJ whole genome shotgun (WGS) entry which is preliminary data.</text>
</comment>
<feature type="region of interest" description="Disordered" evidence="3">
    <location>
        <begin position="439"/>
        <end position="519"/>
    </location>
</feature>